<proteinExistence type="predicted"/>
<evidence type="ECO:0000256" key="2">
    <source>
        <dbReference type="SAM" id="Phobius"/>
    </source>
</evidence>
<name>A0A2S6CGV0_9PEZI</name>
<protein>
    <submittedName>
        <fullName evidence="3">Uncharacterized protein</fullName>
    </submittedName>
</protein>
<keyword evidence="2" id="KW-0812">Transmembrane</keyword>
<feature type="transmembrane region" description="Helical" evidence="2">
    <location>
        <begin position="65"/>
        <end position="95"/>
    </location>
</feature>
<gene>
    <name evidence="3" type="ORF">CBER1_04113</name>
</gene>
<feature type="compositionally biased region" description="Pro residues" evidence="1">
    <location>
        <begin position="269"/>
        <end position="288"/>
    </location>
</feature>
<keyword evidence="4" id="KW-1185">Reference proteome</keyword>
<evidence type="ECO:0000313" key="4">
    <source>
        <dbReference type="Proteomes" id="UP000237631"/>
    </source>
</evidence>
<feature type="region of interest" description="Disordered" evidence="1">
    <location>
        <begin position="261"/>
        <end position="288"/>
    </location>
</feature>
<comment type="caution">
    <text evidence="3">The sequence shown here is derived from an EMBL/GenBank/DDBJ whole genome shotgun (WGS) entry which is preliminary data.</text>
</comment>
<dbReference type="Proteomes" id="UP000237631">
    <property type="component" value="Unassembled WGS sequence"/>
</dbReference>
<evidence type="ECO:0000313" key="3">
    <source>
        <dbReference type="EMBL" id="PPJ58966.1"/>
    </source>
</evidence>
<organism evidence="3 4">
    <name type="scientific">Cercospora berteroae</name>
    <dbReference type="NCBI Taxonomy" id="357750"/>
    <lineage>
        <taxon>Eukaryota</taxon>
        <taxon>Fungi</taxon>
        <taxon>Dikarya</taxon>
        <taxon>Ascomycota</taxon>
        <taxon>Pezizomycotina</taxon>
        <taxon>Dothideomycetes</taxon>
        <taxon>Dothideomycetidae</taxon>
        <taxon>Mycosphaerellales</taxon>
        <taxon>Mycosphaerellaceae</taxon>
        <taxon>Cercospora</taxon>
    </lineage>
</organism>
<dbReference type="OrthoDB" id="2386090at2759"/>
<keyword evidence="2" id="KW-1133">Transmembrane helix</keyword>
<keyword evidence="2" id="KW-0472">Membrane</keyword>
<dbReference type="AlphaFoldDB" id="A0A2S6CGV0"/>
<evidence type="ECO:0000256" key="1">
    <source>
        <dbReference type="SAM" id="MobiDB-lite"/>
    </source>
</evidence>
<accession>A0A2S6CGV0</accession>
<feature type="transmembrane region" description="Helical" evidence="2">
    <location>
        <begin position="107"/>
        <end position="126"/>
    </location>
</feature>
<sequence length="288" mass="32150">MSSIHSLLRQASCIESTARLLSRNATPATSRLHAQWHVRSLQQSTRLASTAAPPARQKSPSLTNVYRAGTAATLTVGVTRVATIVIFLAGSTVYAPSYFFSPDHSNWLVPAFVVASAVPAIVTALATGPMVHAIRVHVPDNIKRSGKEALRRFSAKTPGDTKVELSFMRFMPWPQKRTVTFATLRRLRPSLRSGISNLEYLPRDDRRDAAKRKEHPLWDAFLRRWMARYYVNRNQKKDRAAVPGVWDGMWKQIPFSGEGDDYVPLESAPRPPPKLRPPVPPMAPIGRP</sequence>
<reference evidence="4" key="1">
    <citation type="journal article" date="2017" name="bioRxiv">
        <title>Conservation of a gene cluster reveals novel cercosporin biosynthetic mechanisms and extends production to the genus Colletotrichum.</title>
        <authorList>
            <person name="de Jonge R."/>
            <person name="Ebert M.K."/>
            <person name="Huitt-Roehl C.R."/>
            <person name="Pal P."/>
            <person name="Suttle J.C."/>
            <person name="Spanner R.E."/>
            <person name="Neubauer J.D."/>
            <person name="Jurick W.M.II."/>
            <person name="Stott K.A."/>
            <person name="Secor G.A."/>
            <person name="Thomma B.P.H.J."/>
            <person name="Van de Peer Y."/>
            <person name="Townsend C.A."/>
            <person name="Bolton M.D."/>
        </authorList>
    </citation>
    <scope>NUCLEOTIDE SEQUENCE [LARGE SCALE GENOMIC DNA]</scope>
    <source>
        <strain evidence="4">CBS538.71</strain>
    </source>
</reference>
<dbReference type="EMBL" id="PNEN01000435">
    <property type="protein sequence ID" value="PPJ58966.1"/>
    <property type="molecule type" value="Genomic_DNA"/>
</dbReference>